<evidence type="ECO:0000256" key="2">
    <source>
        <dbReference type="ARBA" id="ARBA00022670"/>
    </source>
</evidence>
<dbReference type="InterPro" id="IPR001478">
    <property type="entry name" value="PDZ"/>
</dbReference>
<feature type="active site" description="Charge relay system" evidence="7">
    <location>
        <position position="267"/>
    </location>
</feature>
<dbReference type="SUPFAM" id="SSF50494">
    <property type="entry name" value="Trypsin-like serine proteases"/>
    <property type="match status" value="1"/>
</dbReference>
<dbReference type="SMART" id="SM00228">
    <property type="entry name" value="PDZ"/>
    <property type="match status" value="1"/>
</dbReference>
<dbReference type="Proteomes" id="UP000281975">
    <property type="component" value="Unassembled WGS sequence"/>
</dbReference>
<evidence type="ECO:0000256" key="1">
    <source>
        <dbReference type="ARBA" id="ARBA00010541"/>
    </source>
</evidence>
<dbReference type="PROSITE" id="PS50106">
    <property type="entry name" value="PDZ"/>
    <property type="match status" value="1"/>
</dbReference>
<evidence type="ECO:0000313" key="11">
    <source>
        <dbReference type="EMBL" id="RKR02516.1"/>
    </source>
</evidence>
<feature type="region of interest" description="Disordered" evidence="9">
    <location>
        <begin position="34"/>
        <end position="90"/>
    </location>
</feature>
<gene>
    <name evidence="11" type="ORF">C7446_2232</name>
</gene>
<dbReference type="AlphaFoldDB" id="A0A420WVD4"/>
<dbReference type="GO" id="GO:0006508">
    <property type="term" value="P:proteolysis"/>
    <property type="evidence" value="ECO:0007669"/>
    <property type="project" value="UniProtKB-KW"/>
</dbReference>
<proteinExistence type="inferred from homology"/>
<dbReference type="InterPro" id="IPR001940">
    <property type="entry name" value="Peptidase_S1C"/>
</dbReference>
<accession>A0A420WVD4</accession>
<name>A0A420WVD4_9GAMM</name>
<feature type="compositionally biased region" description="Polar residues" evidence="9">
    <location>
        <begin position="53"/>
        <end position="78"/>
    </location>
</feature>
<dbReference type="PANTHER" id="PTHR22939">
    <property type="entry name" value="SERINE PROTEASE FAMILY S1C HTRA-RELATED"/>
    <property type="match status" value="1"/>
</dbReference>
<feature type="binding site" evidence="8">
    <location>
        <position position="193"/>
    </location>
    <ligand>
        <name>substrate</name>
    </ligand>
</feature>
<dbReference type="InterPro" id="IPR036034">
    <property type="entry name" value="PDZ_sf"/>
</dbReference>
<dbReference type="Gene3D" id="2.30.42.10">
    <property type="match status" value="1"/>
</dbReference>
<feature type="binding site" evidence="8">
    <location>
        <begin position="265"/>
        <end position="267"/>
    </location>
    <ligand>
        <name>substrate</name>
    </ligand>
</feature>
<feature type="active site" description="Charge relay system" evidence="7">
    <location>
        <position position="193"/>
    </location>
</feature>
<feature type="domain" description="PDZ" evidence="10">
    <location>
        <begin position="319"/>
        <end position="376"/>
    </location>
</feature>
<dbReference type="RefSeq" id="WP_121173167.1">
    <property type="nucleotide sequence ID" value="NZ_RBIN01000006.1"/>
</dbReference>
<keyword evidence="3" id="KW-0732">Signal</keyword>
<evidence type="ECO:0000256" key="6">
    <source>
        <dbReference type="ARBA" id="ARBA00022825"/>
    </source>
</evidence>
<reference evidence="11 12" key="1">
    <citation type="submission" date="2018-10" db="EMBL/GenBank/DDBJ databases">
        <title>Genomic Encyclopedia of Type Strains, Phase IV (KMG-IV): sequencing the most valuable type-strain genomes for metagenomic binning, comparative biology and taxonomic classification.</title>
        <authorList>
            <person name="Goeker M."/>
        </authorList>
    </citation>
    <scope>NUCLEOTIDE SEQUENCE [LARGE SCALE GENOMIC DNA]</scope>
    <source>
        <strain evidence="11 12">DSM 23229</strain>
    </source>
</reference>
<dbReference type="PANTHER" id="PTHR22939:SF129">
    <property type="entry name" value="SERINE PROTEASE HTRA2, MITOCHONDRIAL"/>
    <property type="match status" value="1"/>
</dbReference>
<dbReference type="InterPro" id="IPR009003">
    <property type="entry name" value="Peptidase_S1_PA"/>
</dbReference>
<dbReference type="FunFam" id="2.40.10.10:FF:000001">
    <property type="entry name" value="Periplasmic serine protease DegS"/>
    <property type="match status" value="1"/>
</dbReference>
<evidence type="ECO:0000256" key="8">
    <source>
        <dbReference type="PIRSR" id="PIRSR611782-2"/>
    </source>
</evidence>
<dbReference type="Pfam" id="PF13180">
    <property type="entry name" value="PDZ_2"/>
    <property type="match status" value="1"/>
</dbReference>
<feature type="binding site" evidence="8">
    <location>
        <position position="163"/>
    </location>
    <ligand>
        <name>substrate</name>
    </ligand>
</feature>
<comment type="similarity">
    <text evidence="1">Belongs to the peptidase S1C family.</text>
</comment>
<dbReference type="EMBL" id="RBIN01000006">
    <property type="protein sequence ID" value="RKR02516.1"/>
    <property type="molecule type" value="Genomic_DNA"/>
</dbReference>
<evidence type="ECO:0000256" key="4">
    <source>
        <dbReference type="ARBA" id="ARBA00022737"/>
    </source>
</evidence>
<keyword evidence="4" id="KW-0677">Repeat</keyword>
<dbReference type="InterPro" id="IPR011782">
    <property type="entry name" value="Pept_S1C_Do"/>
</dbReference>
<feature type="region of interest" description="Disordered" evidence="9">
    <location>
        <begin position="412"/>
        <end position="443"/>
    </location>
</feature>
<dbReference type="SUPFAM" id="SSF50156">
    <property type="entry name" value="PDZ domain-like"/>
    <property type="match status" value="1"/>
</dbReference>
<keyword evidence="6" id="KW-0720">Serine protease</keyword>
<feature type="active site" description="Charge relay system" evidence="7">
    <location>
        <position position="163"/>
    </location>
</feature>
<evidence type="ECO:0000256" key="9">
    <source>
        <dbReference type="SAM" id="MobiDB-lite"/>
    </source>
</evidence>
<evidence type="ECO:0000259" key="10">
    <source>
        <dbReference type="PROSITE" id="PS50106"/>
    </source>
</evidence>
<dbReference type="OrthoDB" id="9758917at2"/>
<protein>
    <submittedName>
        <fullName evidence="11">Serine protease DegS</fullName>
    </submittedName>
</protein>
<organism evidence="11 12">
    <name type="scientific">Kushneria sinocarnis</name>
    <dbReference type="NCBI Taxonomy" id="595502"/>
    <lineage>
        <taxon>Bacteria</taxon>
        <taxon>Pseudomonadati</taxon>
        <taxon>Pseudomonadota</taxon>
        <taxon>Gammaproteobacteria</taxon>
        <taxon>Oceanospirillales</taxon>
        <taxon>Halomonadaceae</taxon>
        <taxon>Kushneria</taxon>
    </lineage>
</organism>
<dbReference type="GO" id="GO:0004252">
    <property type="term" value="F:serine-type endopeptidase activity"/>
    <property type="evidence" value="ECO:0007669"/>
    <property type="project" value="InterPro"/>
</dbReference>
<keyword evidence="12" id="KW-1185">Reference proteome</keyword>
<evidence type="ECO:0000313" key="12">
    <source>
        <dbReference type="Proteomes" id="UP000281975"/>
    </source>
</evidence>
<dbReference type="Gene3D" id="2.40.10.120">
    <property type="match status" value="1"/>
</dbReference>
<keyword evidence="2 11" id="KW-0645">Protease</keyword>
<keyword evidence="5" id="KW-0378">Hydrolase</keyword>
<evidence type="ECO:0000256" key="7">
    <source>
        <dbReference type="PIRSR" id="PIRSR611782-1"/>
    </source>
</evidence>
<evidence type="ECO:0000256" key="3">
    <source>
        <dbReference type="ARBA" id="ARBA00022729"/>
    </source>
</evidence>
<sequence>MRRLLVSLIWPVLCGVLLAVVLLDHLPSLVDTPAAHSPAARQDSPRQEPPGQGSPQQDNPTTSPAITASAPVSRQPPRTRTAAPLKRSDAPVGSYADAVSSAAPAVVNVYSSRLVEQKKHPLMSDPFFKQFFRKGDSNRQRMLSSLGSGVIVSPDGYILTNNHVISGADEIQVALRDGRETLAQVIGTDPETDLAVLRIDLDHLPVISLADSSKLRIGDVALAIGNPFGVGQTVTMGIISAVGRNHLGLNAYEDFIQTDAAINPGNSGGALVNADGALVGINTAIFSRTGGSQGIGFAIPTDLARDILDDIVTKGHVVRGWLGIEAHEVPSALANSLNINAPRGVVVSDVVDGSPAARAGVKAGDVLLSVNGKTMLDAQSAMVDVAELDPGQQLPLKLYRDGQTIQVTVTVGTRPPDAPAGPADESVQGNAGTPPTAGGGTGP</sequence>
<evidence type="ECO:0000256" key="5">
    <source>
        <dbReference type="ARBA" id="ARBA00022801"/>
    </source>
</evidence>
<dbReference type="Pfam" id="PF13365">
    <property type="entry name" value="Trypsin_2"/>
    <property type="match status" value="1"/>
</dbReference>
<dbReference type="NCBIfam" id="TIGR02037">
    <property type="entry name" value="degP_htrA_DO"/>
    <property type="match status" value="1"/>
</dbReference>
<dbReference type="PRINTS" id="PR00834">
    <property type="entry name" value="PROTEASES2C"/>
</dbReference>
<comment type="caution">
    <text evidence="11">The sequence shown here is derived from an EMBL/GenBank/DDBJ whole genome shotgun (WGS) entry which is preliminary data.</text>
</comment>